<dbReference type="PANTHER" id="PTHR14494:SF0">
    <property type="entry name" value="ALADIN"/>
    <property type="match status" value="1"/>
</dbReference>
<evidence type="ECO:0000313" key="4">
    <source>
        <dbReference type="Proteomes" id="UP001652700"/>
    </source>
</evidence>
<dbReference type="AlphaFoldDB" id="A0A6P7FGI6"/>
<evidence type="ECO:0000256" key="1">
    <source>
        <dbReference type="PROSITE-ProRule" id="PRU00221"/>
    </source>
</evidence>
<dbReference type="InterPro" id="IPR015943">
    <property type="entry name" value="WD40/YVTN_repeat-like_dom_sf"/>
</dbReference>
<dbReference type="InterPro" id="IPR036322">
    <property type="entry name" value="WD40_repeat_dom_sf"/>
</dbReference>
<keyword evidence="1" id="KW-0853">WD repeat</keyword>
<dbReference type="Proteomes" id="UP001652700">
    <property type="component" value="Unplaced"/>
</dbReference>
<keyword evidence="4" id="KW-1185">Reference proteome</keyword>
<dbReference type="PANTHER" id="PTHR14494">
    <property type="entry name" value="ALADIN/ADRACALIN/AAAS"/>
    <property type="match status" value="1"/>
</dbReference>
<dbReference type="OrthoDB" id="411991at2759"/>
<accession>A0A6P7FGI6</accession>
<reference evidence="5" key="1">
    <citation type="submission" date="2025-04" db="UniProtKB">
        <authorList>
            <consortium name="RefSeq"/>
        </authorList>
    </citation>
    <scope>IDENTIFICATION</scope>
</reference>
<dbReference type="Gene3D" id="2.130.10.10">
    <property type="entry name" value="YVTN repeat-like/Quinoprotein amine dehydrogenase"/>
    <property type="match status" value="2"/>
</dbReference>
<dbReference type="KEGG" id="dvv:114327835"/>
<dbReference type="PROSITE" id="PS50082">
    <property type="entry name" value="WD_REPEATS_2"/>
    <property type="match status" value="1"/>
</dbReference>
<organism evidence="5">
    <name type="scientific">Diabrotica virgifera virgifera</name>
    <name type="common">western corn rootworm</name>
    <dbReference type="NCBI Taxonomy" id="50390"/>
    <lineage>
        <taxon>Eukaryota</taxon>
        <taxon>Metazoa</taxon>
        <taxon>Ecdysozoa</taxon>
        <taxon>Arthropoda</taxon>
        <taxon>Hexapoda</taxon>
        <taxon>Insecta</taxon>
        <taxon>Pterygota</taxon>
        <taxon>Neoptera</taxon>
        <taxon>Endopterygota</taxon>
        <taxon>Coleoptera</taxon>
        <taxon>Polyphaga</taxon>
        <taxon>Cucujiformia</taxon>
        <taxon>Chrysomeloidea</taxon>
        <taxon>Chrysomelidae</taxon>
        <taxon>Galerucinae</taxon>
        <taxon>Diabroticina</taxon>
        <taxon>Diabroticites</taxon>
        <taxon>Diabrotica</taxon>
    </lineage>
</organism>
<dbReference type="SUPFAM" id="SSF50978">
    <property type="entry name" value="WD40 repeat-like"/>
    <property type="match status" value="1"/>
</dbReference>
<gene>
    <name evidence="5" type="primary">LOC114327835</name>
</gene>
<dbReference type="EnsemblMetazoa" id="XM_050656356.1">
    <property type="protein sequence ID" value="XP_050512313.1"/>
    <property type="gene ID" value="LOC114327835"/>
</dbReference>
<dbReference type="InParanoid" id="A0A6P7FGI6"/>
<evidence type="ECO:0000313" key="3">
    <source>
        <dbReference type="EnsemblMetazoa" id="XP_050512313.1"/>
    </source>
</evidence>
<evidence type="ECO:0000259" key="2">
    <source>
        <dbReference type="Pfam" id="PF25460"/>
    </source>
</evidence>
<dbReference type="InterPro" id="IPR001680">
    <property type="entry name" value="WD40_rpt"/>
</dbReference>
<dbReference type="RefSeq" id="XP_050512313.1">
    <property type="nucleotide sequence ID" value="XM_050656356.1"/>
</dbReference>
<feature type="domain" description="Aladin seven-bladed propeller" evidence="2">
    <location>
        <begin position="132"/>
        <end position="471"/>
    </location>
</feature>
<dbReference type="RefSeq" id="XP_028132345.1">
    <property type="nucleotide sequence ID" value="XM_028276544.1"/>
</dbReference>
<dbReference type="GO" id="GO:0006913">
    <property type="term" value="P:nucleocytoplasmic transport"/>
    <property type="evidence" value="ECO:0007669"/>
    <property type="project" value="TreeGrafter"/>
</dbReference>
<dbReference type="InterPro" id="IPR045139">
    <property type="entry name" value="Aladin"/>
</dbReference>
<evidence type="ECO:0000313" key="5">
    <source>
        <dbReference type="RefSeq" id="XP_028132345.1"/>
    </source>
</evidence>
<proteinExistence type="predicted"/>
<name>A0A6P7FGI6_DIAVI</name>
<dbReference type="GO" id="GO:0005643">
    <property type="term" value="C:nuclear pore"/>
    <property type="evidence" value="ECO:0007669"/>
    <property type="project" value="TreeGrafter"/>
</dbReference>
<dbReference type="GeneID" id="114327835"/>
<dbReference type="SMART" id="SM00320">
    <property type="entry name" value="WD40"/>
    <property type="match status" value="4"/>
</dbReference>
<sequence length="496" mass="55267">MMRNLHDFELPLDGEVSMCQINGRVFSRNYDITNLNGFTNTLENYPKVHLTRDLLHPTTSGDEGKALFLPVNISFLKQLSQVYYEQGYMEALQTAASYNHVFISKSAKGILDILKYIKKVRLILNPNLRHSGSSLIATYSQTRNWLNTTVRCIAWHPYCKKVAVGMCDDSVRIFNGDPNAISSILRCKMQKHITCVAWRPMSNTEIAVGYENGIIVWHIDPNSMISRPSISNAIILQRPDHRPVMSIAWSPNGDKLVSVAACDQSILVWDVELDKTSTLKRSGGSGNLLVKWSPTGEKLFTCSNSLVFRVWDCRNWECERWTVLSGRVQSACWSNCGTTLLFATNTETIIYGVIVKHDLIFTSDADTSSNQALPMFDTTKVDIDGVLVGGLIQSMESDPTGKYLAVTFQDTDSVAIFNIIRQHGLQLVANSLVNGLAEEKPSTMSFLVGYEAGACLTIGWSSGRIQYFPIIYSDLSSADNTQLSTRFNSFNGSIVC</sequence>
<dbReference type="Pfam" id="PF25460">
    <property type="entry name" value="Beta-prop_Aladin"/>
    <property type="match status" value="1"/>
</dbReference>
<reference evidence="3" key="2">
    <citation type="submission" date="2025-05" db="UniProtKB">
        <authorList>
            <consortium name="EnsemblMetazoa"/>
        </authorList>
    </citation>
    <scope>IDENTIFICATION</scope>
</reference>
<feature type="repeat" description="WD" evidence="1">
    <location>
        <begin position="237"/>
        <end position="279"/>
    </location>
</feature>
<protein>
    <submittedName>
        <fullName evidence="5">Aladin-like</fullName>
    </submittedName>
</protein>
<dbReference type="FunCoup" id="A0A6P7FGI6">
    <property type="interactions" value="1696"/>
</dbReference>
<dbReference type="InterPro" id="IPR057403">
    <property type="entry name" value="Beta-prop_Aladin"/>
</dbReference>